<dbReference type="RefSeq" id="WP_404545025.1">
    <property type="nucleotide sequence ID" value="NZ_JADIKJ010000002.1"/>
</dbReference>
<keyword evidence="1" id="KW-1133">Transmembrane helix</keyword>
<keyword evidence="3" id="KW-1185">Reference proteome</keyword>
<dbReference type="InterPro" id="IPR010699">
    <property type="entry name" value="DUF1275"/>
</dbReference>
<feature type="transmembrane region" description="Helical" evidence="1">
    <location>
        <begin position="99"/>
        <end position="130"/>
    </location>
</feature>
<sequence>MASPDPANPPAPQKQALLYALGVALLAVAGWVDAVGFVHWGGTFSSFMSGNTTHLGVAVTQGQGAAIEKLFGVMAAFVAGVITGESLRALAGRWHRTAVLAWEALVLAVATALAFRSDGTVILLLLSFAMGTQNAVIHRAEGIGIALTYVTGTLVHLGRVLASTLAGGGDWNEVFKYAGLWLALAAGAFAGGFTAGKSAPLAIAVACGLLLVFLIISIMLGPSAGPGRGASD</sequence>
<feature type="transmembrane region" description="Helical" evidence="1">
    <location>
        <begin position="201"/>
        <end position="221"/>
    </location>
</feature>
<dbReference type="Pfam" id="PF06912">
    <property type="entry name" value="DUF1275"/>
    <property type="match status" value="1"/>
</dbReference>
<evidence type="ECO:0000256" key="1">
    <source>
        <dbReference type="SAM" id="Phobius"/>
    </source>
</evidence>
<dbReference type="PANTHER" id="PTHR37314">
    <property type="entry name" value="SLR0142 PROTEIN"/>
    <property type="match status" value="1"/>
</dbReference>
<feature type="transmembrane region" description="Helical" evidence="1">
    <location>
        <begin position="70"/>
        <end position="87"/>
    </location>
</feature>
<proteinExistence type="predicted"/>
<dbReference type="EMBL" id="JADIKJ010000002">
    <property type="protein sequence ID" value="MFK2899334.1"/>
    <property type="molecule type" value="Genomic_DNA"/>
</dbReference>
<feature type="transmembrane region" description="Helical" evidence="1">
    <location>
        <begin position="174"/>
        <end position="195"/>
    </location>
</feature>
<keyword evidence="1" id="KW-0812">Transmembrane</keyword>
<keyword evidence="1" id="KW-0472">Membrane</keyword>
<dbReference type="Proteomes" id="UP001620461">
    <property type="component" value="Unassembled WGS sequence"/>
</dbReference>
<dbReference type="PANTHER" id="PTHR37314:SF4">
    <property type="entry name" value="UPF0700 TRANSMEMBRANE PROTEIN YOAK"/>
    <property type="match status" value="1"/>
</dbReference>
<organism evidence="2 3">
    <name type="scientific">Dyella jejuensis</name>
    <dbReference type="NCBI Taxonomy" id="1432009"/>
    <lineage>
        <taxon>Bacteria</taxon>
        <taxon>Pseudomonadati</taxon>
        <taxon>Pseudomonadota</taxon>
        <taxon>Gammaproteobacteria</taxon>
        <taxon>Lysobacterales</taxon>
        <taxon>Rhodanobacteraceae</taxon>
        <taxon>Dyella</taxon>
    </lineage>
</organism>
<comment type="caution">
    <text evidence="2">The sequence shown here is derived from an EMBL/GenBank/DDBJ whole genome shotgun (WGS) entry which is preliminary data.</text>
</comment>
<feature type="transmembrane region" description="Helical" evidence="1">
    <location>
        <begin position="16"/>
        <end position="40"/>
    </location>
</feature>
<name>A0ABW8JFR7_9GAMM</name>
<accession>A0ABW8JFR7</accession>
<evidence type="ECO:0000313" key="3">
    <source>
        <dbReference type="Proteomes" id="UP001620461"/>
    </source>
</evidence>
<feature type="transmembrane region" description="Helical" evidence="1">
    <location>
        <begin position="142"/>
        <end position="162"/>
    </location>
</feature>
<protein>
    <submittedName>
        <fullName evidence="2">DUF1275 family protein</fullName>
    </submittedName>
</protein>
<gene>
    <name evidence="2" type="ORF">ISP15_03235</name>
</gene>
<evidence type="ECO:0000313" key="2">
    <source>
        <dbReference type="EMBL" id="MFK2899334.1"/>
    </source>
</evidence>
<reference evidence="2 3" key="1">
    <citation type="submission" date="2020-10" db="EMBL/GenBank/DDBJ databases">
        <title>Phylogeny of dyella-like bacteria.</title>
        <authorList>
            <person name="Fu J."/>
        </authorList>
    </citation>
    <scope>NUCLEOTIDE SEQUENCE [LARGE SCALE GENOMIC DNA]</scope>
    <source>
        <strain evidence="2 3">JP1</strain>
    </source>
</reference>